<proteinExistence type="predicted"/>
<dbReference type="AlphaFoldDB" id="A0A0E9UB57"/>
<name>A0A0E9UB57_ANGAN</name>
<reference evidence="1" key="1">
    <citation type="submission" date="2014-11" db="EMBL/GenBank/DDBJ databases">
        <authorList>
            <person name="Amaro Gonzalez C."/>
        </authorList>
    </citation>
    <scope>NUCLEOTIDE SEQUENCE</scope>
</reference>
<reference evidence="1" key="2">
    <citation type="journal article" date="2015" name="Fish Shellfish Immunol.">
        <title>Early steps in the European eel (Anguilla anguilla)-Vibrio vulnificus interaction in the gills: Role of the RtxA13 toxin.</title>
        <authorList>
            <person name="Callol A."/>
            <person name="Pajuelo D."/>
            <person name="Ebbesson L."/>
            <person name="Teles M."/>
            <person name="MacKenzie S."/>
            <person name="Amaro C."/>
        </authorList>
    </citation>
    <scope>NUCLEOTIDE SEQUENCE</scope>
</reference>
<dbReference type="EMBL" id="GBXM01045463">
    <property type="protein sequence ID" value="JAH63114.1"/>
    <property type="molecule type" value="Transcribed_RNA"/>
</dbReference>
<organism evidence="1">
    <name type="scientific">Anguilla anguilla</name>
    <name type="common">European freshwater eel</name>
    <name type="synonym">Muraena anguilla</name>
    <dbReference type="NCBI Taxonomy" id="7936"/>
    <lineage>
        <taxon>Eukaryota</taxon>
        <taxon>Metazoa</taxon>
        <taxon>Chordata</taxon>
        <taxon>Craniata</taxon>
        <taxon>Vertebrata</taxon>
        <taxon>Euteleostomi</taxon>
        <taxon>Actinopterygii</taxon>
        <taxon>Neopterygii</taxon>
        <taxon>Teleostei</taxon>
        <taxon>Anguilliformes</taxon>
        <taxon>Anguillidae</taxon>
        <taxon>Anguilla</taxon>
    </lineage>
</organism>
<accession>A0A0E9UB57</accession>
<sequence>MVYTMLIFRNTRFGLFQNTVFLIICLCFI</sequence>
<evidence type="ECO:0000313" key="1">
    <source>
        <dbReference type="EMBL" id="JAH63114.1"/>
    </source>
</evidence>
<protein>
    <submittedName>
        <fullName evidence="1">Uncharacterized protein</fullName>
    </submittedName>
</protein>